<evidence type="ECO:0000313" key="1">
    <source>
        <dbReference type="EMBL" id="CAB4551821.1"/>
    </source>
</evidence>
<organism evidence="1">
    <name type="scientific">freshwater metagenome</name>
    <dbReference type="NCBI Taxonomy" id="449393"/>
    <lineage>
        <taxon>unclassified sequences</taxon>
        <taxon>metagenomes</taxon>
        <taxon>ecological metagenomes</taxon>
    </lineage>
</organism>
<reference evidence="1" key="1">
    <citation type="submission" date="2020-05" db="EMBL/GenBank/DDBJ databases">
        <authorList>
            <person name="Chiriac C."/>
            <person name="Salcher M."/>
            <person name="Ghai R."/>
            <person name="Kavagutti S V."/>
        </authorList>
    </citation>
    <scope>NUCLEOTIDE SEQUENCE</scope>
</reference>
<protein>
    <submittedName>
        <fullName evidence="1">Unannotated protein</fullName>
    </submittedName>
</protein>
<name>A0A6J6CK89_9ZZZZ</name>
<accession>A0A6J6CK89</accession>
<dbReference type="EMBL" id="CAEZSU010000087">
    <property type="protein sequence ID" value="CAB4551821.1"/>
    <property type="molecule type" value="Genomic_DNA"/>
</dbReference>
<sequence>MLGGIGGRTQWTKAVKSAKALGAGDDAAKLGTMFIAKNAKSLNRAADLLKAGTIEGADAGSTLLKAADKTFVTKARVDAVNKLFEKTTYKVGGQSTYVRSWKGVKQLRNEYSYWGVPG</sequence>
<proteinExistence type="predicted"/>
<dbReference type="AlphaFoldDB" id="A0A6J6CK89"/>
<gene>
    <name evidence="1" type="ORF">UFOPK1495_00923</name>
</gene>